<feature type="transmembrane region" description="Helical" evidence="1">
    <location>
        <begin position="333"/>
        <end position="351"/>
    </location>
</feature>
<dbReference type="Proteomes" id="UP001199319">
    <property type="component" value="Unassembled WGS sequence"/>
</dbReference>
<dbReference type="EMBL" id="JAJEPW010000004">
    <property type="protein sequence ID" value="MCC2128436.1"/>
    <property type="molecule type" value="Genomic_DNA"/>
</dbReference>
<proteinExistence type="predicted"/>
<feature type="transmembrane region" description="Helical" evidence="1">
    <location>
        <begin position="255"/>
        <end position="272"/>
    </location>
</feature>
<sequence>MSTSYFMNIGAYVATVIFAAARLAVGGVLTEPGALIPALLVLGILLIPLASKGGFQKSTYQTGPAFGLAWGVLYALTPAQLSSDRISGVLEASLEGLSFSFKDNLAVFCIGLLLLVGLSAVRKYFPNAALNVLRYAILTLMQLLAFEGMFRYLLDAQSARQLWLFVPPVLFSGLFLARELRDGEEKSRLRICVLASVLYAFLTPVVLAAVSSGWSDLCSRVGKLTHLGWPMVAGAVLLAALTLEKGAQKQSIYRAARLLVWAAYILLLNWRAGAMRLDADDCWLISVLGVPVAGAVYELLEQKGQVTAKWYHAPLALLALLTVSMAALQDMRFILLLVGLGVLWWICARLGTLAGKYKVVMQGFWGAAAMLLLAASRQLGTREAIPANWLVALALLGVSWCVLTVFLSVRYRAANAMEIYPEEYSTVYRLCNVVPLLAAVLAALCVVF</sequence>
<keyword evidence="1" id="KW-0812">Transmembrane</keyword>
<feature type="transmembrane region" description="Helical" evidence="1">
    <location>
        <begin position="101"/>
        <end position="121"/>
    </location>
</feature>
<organism evidence="2 3">
    <name type="scientific">Brotocaccenecus cirricatena</name>
    <dbReference type="NCBI Taxonomy" id="3064195"/>
    <lineage>
        <taxon>Bacteria</taxon>
        <taxon>Bacillati</taxon>
        <taxon>Bacillota</taxon>
        <taxon>Clostridia</taxon>
        <taxon>Eubacteriales</taxon>
        <taxon>Oscillospiraceae</taxon>
        <taxon>Brotocaccenecus</taxon>
    </lineage>
</organism>
<feature type="transmembrane region" description="Helical" evidence="1">
    <location>
        <begin position="387"/>
        <end position="407"/>
    </location>
</feature>
<keyword evidence="3" id="KW-1185">Reference proteome</keyword>
<accession>A0AAE3DE86</accession>
<evidence type="ECO:0000256" key="1">
    <source>
        <dbReference type="SAM" id="Phobius"/>
    </source>
</evidence>
<gene>
    <name evidence="2" type="ORF">LKD37_02690</name>
</gene>
<comment type="caution">
    <text evidence="2">The sequence shown here is derived from an EMBL/GenBank/DDBJ whole genome shotgun (WGS) entry which is preliminary data.</text>
</comment>
<feature type="transmembrane region" description="Helical" evidence="1">
    <location>
        <begin position="310"/>
        <end position="328"/>
    </location>
</feature>
<keyword evidence="1" id="KW-0472">Membrane</keyword>
<feature type="transmembrane region" description="Helical" evidence="1">
    <location>
        <begin position="427"/>
        <end position="447"/>
    </location>
</feature>
<evidence type="ECO:0000313" key="2">
    <source>
        <dbReference type="EMBL" id="MCC2128436.1"/>
    </source>
</evidence>
<dbReference type="RefSeq" id="WP_302927806.1">
    <property type="nucleotide sequence ID" value="NZ_JAJEPW010000004.1"/>
</dbReference>
<reference evidence="2" key="1">
    <citation type="submission" date="2021-10" db="EMBL/GenBank/DDBJ databases">
        <title>Anaerobic single-cell dispensing facilitates the cultivation of human gut bacteria.</title>
        <authorList>
            <person name="Afrizal A."/>
        </authorList>
    </citation>
    <scope>NUCLEOTIDE SEQUENCE</scope>
    <source>
        <strain evidence="2">CLA-AA-H272</strain>
    </source>
</reference>
<feature type="transmembrane region" description="Helical" evidence="1">
    <location>
        <begin position="34"/>
        <end position="51"/>
    </location>
</feature>
<feature type="transmembrane region" description="Helical" evidence="1">
    <location>
        <begin position="226"/>
        <end position="243"/>
    </location>
</feature>
<feature type="transmembrane region" description="Helical" evidence="1">
    <location>
        <begin position="189"/>
        <end position="214"/>
    </location>
</feature>
<name>A0AAE3DE86_9FIRM</name>
<keyword evidence="1" id="KW-1133">Transmembrane helix</keyword>
<evidence type="ECO:0000313" key="3">
    <source>
        <dbReference type="Proteomes" id="UP001199319"/>
    </source>
</evidence>
<feature type="transmembrane region" description="Helical" evidence="1">
    <location>
        <begin position="133"/>
        <end position="154"/>
    </location>
</feature>
<feature type="transmembrane region" description="Helical" evidence="1">
    <location>
        <begin position="63"/>
        <end position="81"/>
    </location>
</feature>
<dbReference type="AlphaFoldDB" id="A0AAE3DE86"/>
<protein>
    <submittedName>
        <fullName evidence="2">Uncharacterized protein</fullName>
    </submittedName>
</protein>
<feature type="transmembrane region" description="Helical" evidence="1">
    <location>
        <begin position="160"/>
        <end position="177"/>
    </location>
</feature>
<feature type="transmembrane region" description="Helical" evidence="1">
    <location>
        <begin position="357"/>
        <end position="375"/>
    </location>
</feature>